<dbReference type="EMBL" id="CM023484">
    <property type="protein sequence ID" value="KAH6932415.1"/>
    <property type="molecule type" value="Genomic_DNA"/>
</dbReference>
<comment type="caution">
    <text evidence="1">The sequence shown here is derived from an EMBL/GenBank/DDBJ whole genome shotgun (WGS) entry which is preliminary data.</text>
</comment>
<reference evidence="1" key="1">
    <citation type="submission" date="2020-05" db="EMBL/GenBank/DDBJ databases">
        <title>Large-scale comparative analyses of tick genomes elucidate their genetic diversity and vector capacities.</title>
        <authorList>
            <person name="Jia N."/>
            <person name="Wang J."/>
            <person name="Shi W."/>
            <person name="Du L."/>
            <person name="Sun Y."/>
            <person name="Zhan W."/>
            <person name="Jiang J."/>
            <person name="Wang Q."/>
            <person name="Zhang B."/>
            <person name="Ji P."/>
            <person name="Sakyi L.B."/>
            <person name="Cui X."/>
            <person name="Yuan T."/>
            <person name="Jiang B."/>
            <person name="Yang W."/>
            <person name="Lam T.T.-Y."/>
            <person name="Chang Q."/>
            <person name="Ding S."/>
            <person name="Wang X."/>
            <person name="Zhu J."/>
            <person name="Ruan X."/>
            <person name="Zhao L."/>
            <person name="Wei J."/>
            <person name="Que T."/>
            <person name="Du C."/>
            <person name="Cheng J."/>
            <person name="Dai P."/>
            <person name="Han X."/>
            <person name="Huang E."/>
            <person name="Gao Y."/>
            <person name="Liu J."/>
            <person name="Shao H."/>
            <person name="Ye R."/>
            <person name="Li L."/>
            <person name="Wei W."/>
            <person name="Wang X."/>
            <person name="Wang C."/>
            <person name="Yang T."/>
            <person name="Huo Q."/>
            <person name="Li W."/>
            <person name="Guo W."/>
            <person name="Chen H."/>
            <person name="Zhou L."/>
            <person name="Ni X."/>
            <person name="Tian J."/>
            <person name="Zhou Y."/>
            <person name="Sheng Y."/>
            <person name="Liu T."/>
            <person name="Pan Y."/>
            <person name="Xia L."/>
            <person name="Li J."/>
            <person name="Zhao F."/>
            <person name="Cao W."/>
        </authorList>
    </citation>
    <scope>NUCLEOTIDE SEQUENCE</scope>
    <source>
        <strain evidence="1">Hyas-2018</strain>
    </source>
</reference>
<sequence length="87" mass="9255">MEWTSLHAACQGRPLSVMASTPSWTPFKAQAFDVVSGGTSPETIVDATTFVVGLSEVHCVQHTGGLNFQVTVKCIASMALIVDTDDR</sequence>
<keyword evidence="2" id="KW-1185">Reference proteome</keyword>
<accession>A0ACB7SCT3</accession>
<evidence type="ECO:0000313" key="2">
    <source>
        <dbReference type="Proteomes" id="UP000821845"/>
    </source>
</evidence>
<name>A0ACB7SCT3_HYAAI</name>
<gene>
    <name evidence="1" type="ORF">HPB50_005358</name>
</gene>
<evidence type="ECO:0000313" key="1">
    <source>
        <dbReference type="EMBL" id="KAH6932415.1"/>
    </source>
</evidence>
<proteinExistence type="predicted"/>
<dbReference type="Proteomes" id="UP000821845">
    <property type="component" value="Chromosome 4"/>
</dbReference>
<organism evidence="1 2">
    <name type="scientific">Hyalomma asiaticum</name>
    <name type="common">Tick</name>
    <dbReference type="NCBI Taxonomy" id="266040"/>
    <lineage>
        <taxon>Eukaryota</taxon>
        <taxon>Metazoa</taxon>
        <taxon>Ecdysozoa</taxon>
        <taxon>Arthropoda</taxon>
        <taxon>Chelicerata</taxon>
        <taxon>Arachnida</taxon>
        <taxon>Acari</taxon>
        <taxon>Parasitiformes</taxon>
        <taxon>Ixodida</taxon>
        <taxon>Ixodoidea</taxon>
        <taxon>Ixodidae</taxon>
        <taxon>Hyalomminae</taxon>
        <taxon>Hyalomma</taxon>
    </lineage>
</organism>
<protein>
    <submittedName>
        <fullName evidence="1">Uncharacterized protein</fullName>
    </submittedName>
</protein>